<protein>
    <submittedName>
        <fullName evidence="2">Uncharacterized protein</fullName>
    </submittedName>
</protein>
<evidence type="ECO:0000313" key="3">
    <source>
        <dbReference type="Proteomes" id="UP000242254"/>
    </source>
</evidence>
<dbReference type="GeneID" id="35443982"/>
<feature type="chain" id="PRO_5013693610" evidence="1">
    <location>
        <begin position="22"/>
        <end position="89"/>
    </location>
</feature>
<dbReference type="Proteomes" id="UP000242254">
    <property type="component" value="Unassembled WGS sequence"/>
</dbReference>
<proteinExistence type="predicted"/>
<dbReference type="EMBL" id="KZ303848">
    <property type="protein sequence ID" value="PHZ13116.1"/>
    <property type="molecule type" value="Genomic_DNA"/>
</dbReference>
<reference evidence="2 3" key="1">
    <citation type="journal article" date="2016" name="Proc. Natl. Acad. Sci. U.S.A.">
        <title>Lipid metabolic changes in an early divergent fungus govern the establishment of a mutualistic symbiosis with endobacteria.</title>
        <authorList>
            <person name="Lastovetsky O.A."/>
            <person name="Gaspar M.L."/>
            <person name="Mondo S.J."/>
            <person name="LaButti K.M."/>
            <person name="Sandor L."/>
            <person name="Grigoriev I.V."/>
            <person name="Henry S.A."/>
            <person name="Pawlowska T.E."/>
        </authorList>
    </citation>
    <scope>NUCLEOTIDE SEQUENCE [LARGE SCALE GENOMIC DNA]</scope>
    <source>
        <strain evidence="2 3">ATCC 52813</strain>
    </source>
</reference>
<accession>A0A2G4SXL4</accession>
<organism evidence="2 3">
    <name type="scientific">Rhizopus microsporus ATCC 52813</name>
    <dbReference type="NCBI Taxonomy" id="1340429"/>
    <lineage>
        <taxon>Eukaryota</taxon>
        <taxon>Fungi</taxon>
        <taxon>Fungi incertae sedis</taxon>
        <taxon>Mucoromycota</taxon>
        <taxon>Mucoromycotina</taxon>
        <taxon>Mucoromycetes</taxon>
        <taxon>Mucorales</taxon>
        <taxon>Mucorineae</taxon>
        <taxon>Rhizopodaceae</taxon>
        <taxon>Rhizopus</taxon>
    </lineage>
</organism>
<evidence type="ECO:0000313" key="2">
    <source>
        <dbReference type="EMBL" id="PHZ13116.1"/>
    </source>
</evidence>
<gene>
    <name evidence="2" type="ORF">RHIMIDRAFT_281407</name>
</gene>
<dbReference type="AlphaFoldDB" id="A0A2G4SXL4"/>
<feature type="signal peptide" evidence="1">
    <location>
        <begin position="1"/>
        <end position="21"/>
    </location>
</feature>
<sequence length="89" mass="10151">MFKYYLIYALVFSIFILTSEAGSYHRQTPKKRSPLLKREDCDISCNGELANCADRCYSSRIGREKGRDAIKVVCQSSMCYCGFEAGDDR</sequence>
<keyword evidence="3" id="KW-1185">Reference proteome</keyword>
<name>A0A2G4SXL4_RHIZD</name>
<evidence type="ECO:0000256" key="1">
    <source>
        <dbReference type="SAM" id="SignalP"/>
    </source>
</evidence>
<dbReference type="RefSeq" id="XP_023466824.1">
    <property type="nucleotide sequence ID" value="XM_023612993.1"/>
</dbReference>
<keyword evidence="1" id="KW-0732">Signal</keyword>